<feature type="domain" description="PDZ" evidence="7">
    <location>
        <begin position="108"/>
        <end position="198"/>
    </location>
</feature>
<reference evidence="9" key="1">
    <citation type="submission" date="2009-12" db="EMBL/GenBank/DDBJ databases">
        <title>Complete sequence of Treponema primitia strain ZAS-2.</title>
        <authorList>
            <person name="Tetu S.G."/>
            <person name="Matson E."/>
            <person name="Ren Q."/>
            <person name="Seshadri R."/>
            <person name="Elbourne L."/>
            <person name="Hassan K.A."/>
            <person name="Durkin A."/>
            <person name="Radune D."/>
            <person name="Mohamoud Y."/>
            <person name="Shay R."/>
            <person name="Jin S."/>
            <person name="Zhang X."/>
            <person name="Lucey K."/>
            <person name="Ballor N.R."/>
            <person name="Ottesen E."/>
            <person name="Rosenthal R."/>
            <person name="Allen A."/>
            <person name="Leadbetter J.R."/>
            <person name="Paulsen I.T."/>
        </authorList>
    </citation>
    <scope>NUCLEOTIDE SEQUENCE [LARGE SCALE GENOMIC DNA]</scope>
    <source>
        <strain evidence="9">ATCC BAA-887 / DSM 12427 / ZAS-2</strain>
    </source>
</reference>
<dbReference type="AlphaFoldDB" id="F5YND0"/>
<gene>
    <name evidence="8" type="ordered locus">TREPR_0060</name>
</gene>
<accession>F5YND0</accession>
<dbReference type="SMART" id="SM00228">
    <property type="entry name" value="PDZ"/>
    <property type="match status" value="1"/>
</dbReference>
<evidence type="ECO:0000256" key="5">
    <source>
        <dbReference type="RuleBase" id="RU004404"/>
    </source>
</evidence>
<dbReference type="eggNOG" id="COG0793">
    <property type="taxonomic scope" value="Bacteria"/>
</dbReference>
<dbReference type="RefSeq" id="WP_015706398.1">
    <property type="nucleotide sequence ID" value="NC_015578.1"/>
</dbReference>
<proteinExistence type="inferred from homology"/>
<dbReference type="GO" id="GO:0008236">
    <property type="term" value="F:serine-type peptidase activity"/>
    <property type="evidence" value="ECO:0007669"/>
    <property type="project" value="UniProtKB-KW"/>
</dbReference>
<evidence type="ECO:0000256" key="4">
    <source>
        <dbReference type="ARBA" id="ARBA00022825"/>
    </source>
</evidence>
<reference evidence="8 9" key="2">
    <citation type="journal article" date="2011" name="ISME J.">
        <title>RNA-seq reveals cooperative metabolic interactions between two termite-gut spirochete species in co-culture.</title>
        <authorList>
            <person name="Rosenthal A.Z."/>
            <person name="Matson E.G."/>
            <person name="Eldar A."/>
            <person name="Leadbetter J.R."/>
        </authorList>
    </citation>
    <scope>NUCLEOTIDE SEQUENCE [LARGE SCALE GENOMIC DNA]</scope>
    <source>
        <strain evidence="9">ATCC BAA-887 / DSM 12427 / ZAS-2</strain>
    </source>
</reference>
<dbReference type="SMART" id="SM00245">
    <property type="entry name" value="TSPc"/>
    <property type="match status" value="1"/>
</dbReference>
<dbReference type="Gene3D" id="3.90.226.10">
    <property type="entry name" value="2-enoyl-CoA Hydratase, Chain A, domain 1"/>
    <property type="match status" value="1"/>
</dbReference>
<keyword evidence="6" id="KW-0472">Membrane</keyword>
<evidence type="ECO:0000256" key="1">
    <source>
        <dbReference type="ARBA" id="ARBA00009179"/>
    </source>
</evidence>
<sequence length="505" mass="55524">MDYNTELQSGETLQNVPQKNPQKIPVLWFVATLVLCAVFIFVSVPRASAQGEEQDSKKYTSIIQSVFDFIQKRYVEEVDPKVLYEGTMTGMFNALGDPYTAFLPESAMSDLNDTTQGNFGGVGLYISKPTGARPDGKPAYVEVASPIEDTPGARAGISPGDLIVEINDESTDALTMDEVLSRLRGAPGVDVRLLIRRGEKLVFPVTLTRAIIEVPTVKHAMIEKIGYLKLLTFTPMSVDRTREALEDFKNQGYTSFILDLRNNYGGLLHSAVGISDLFLEGGVVVSTKSRISSENAVFTARRGAVVPSNIPIVVLINRGSASASEIVAGALKDRGRAYLVGEKSYGKGSVQQVFPLEKAGFRITTARYYTPSDVNIDKIGIPPDREVLFPEFTNDEAEKLSALITDNKIPAFVEANPDASPARVDTFAKELNTEYMIDLTLLRRLIWNEQTRTAIAPVYDLEYDVQLQEAVNILQNGNFGQLMQTTKTLRELQNEATVEETALAS</sequence>
<organism evidence="8 9">
    <name type="scientific">Treponema primitia (strain ATCC BAA-887 / DSM 12427 / ZAS-2)</name>
    <dbReference type="NCBI Taxonomy" id="545694"/>
    <lineage>
        <taxon>Bacteria</taxon>
        <taxon>Pseudomonadati</taxon>
        <taxon>Spirochaetota</taxon>
        <taxon>Spirochaetia</taxon>
        <taxon>Spirochaetales</taxon>
        <taxon>Treponemataceae</taxon>
        <taxon>Treponema</taxon>
    </lineage>
</organism>
<name>F5YND0_TREPZ</name>
<evidence type="ECO:0000313" key="9">
    <source>
        <dbReference type="Proteomes" id="UP000009223"/>
    </source>
</evidence>
<keyword evidence="6" id="KW-0812">Transmembrane</keyword>
<comment type="similarity">
    <text evidence="1 5">Belongs to the peptidase S41A family.</text>
</comment>
<dbReference type="InterPro" id="IPR041489">
    <property type="entry name" value="PDZ_6"/>
</dbReference>
<dbReference type="GO" id="GO:0007165">
    <property type="term" value="P:signal transduction"/>
    <property type="evidence" value="ECO:0007669"/>
    <property type="project" value="TreeGrafter"/>
</dbReference>
<dbReference type="InterPro" id="IPR029045">
    <property type="entry name" value="ClpP/crotonase-like_dom_sf"/>
</dbReference>
<dbReference type="CDD" id="cd07560">
    <property type="entry name" value="Peptidase_S41_CPP"/>
    <property type="match status" value="1"/>
</dbReference>
<dbReference type="EMBL" id="CP001843">
    <property type="protein sequence ID" value="AEF84182.1"/>
    <property type="molecule type" value="Genomic_DNA"/>
</dbReference>
<dbReference type="PANTHER" id="PTHR32060">
    <property type="entry name" value="TAIL-SPECIFIC PROTEASE"/>
    <property type="match status" value="1"/>
</dbReference>
<dbReference type="SUPFAM" id="SSF52096">
    <property type="entry name" value="ClpP/crotonase"/>
    <property type="match status" value="1"/>
</dbReference>
<dbReference type="Pfam" id="PF22694">
    <property type="entry name" value="CtpB_N-like"/>
    <property type="match status" value="1"/>
</dbReference>
<dbReference type="Pfam" id="PF17820">
    <property type="entry name" value="PDZ_6"/>
    <property type="match status" value="1"/>
</dbReference>
<dbReference type="STRING" id="545694.TREPR_0060"/>
<dbReference type="MEROPS" id="S41.004"/>
<evidence type="ECO:0000256" key="2">
    <source>
        <dbReference type="ARBA" id="ARBA00022670"/>
    </source>
</evidence>
<dbReference type="SUPFAM" id="SSF50156">
    <property type="entry name" value="PDZ domain-like"/>
    <property type="match status" value="1"/>
</dbReference>
<evidence type="ECO:0000313" key="8">
    <source>
        <dbReference type="EMBL" id="AEF84182.1"/>
    </source>
</evidence>
<dbReference type="Proteomes" id="UP000009223">
    <property type="component" value="Chromosome"/>
</dbReference>
<dbReference type="NCBIfam" id="TIGR00225">
    <property type="entry name" value="prc"/>
    <property type="match status" value="1"/>
</dbReference>
<dbReference type="PROSITE" id="PS50106">
    <property type="entry name" value="PDZ"/>
    <property type="match status" value="1"/>
</dbReference>
<dbReference type="GO" id="GO:0030288">
    <property type="term" value="C:outer membrane-bounded periplasmic space"/>
    <property type="evidence" value="ECO:0007669"/>
    <property type="project" value="TreeGrafter"/>
</dbReference>
<dbReference type="Gene3D" id="3.30.750.44">
    <property type="match status" value="1"/>
</dbReference>
<dbReference type="PANTHER" id="PTHR32060:SF30">
    <property type="entry name" value="CARBOXY-TERMINAL PROCESSING PROTEASE CTPA"/>
    <property type="match status" value="1"/>
</dbReference>
<dbReference type="InterPro" id="IPR036034">
    <property type="entry name" value="PDZ_sf"/>
</dbReference>
<keyword evidence="6" id="KW-1133">Transmembrane helix</keyword>
<dbReference type="InterPro" id="IPR004447">
    <property type="entry name" value="Peptidase_S41A"/>
</dbReference>
<dbReference type="InterPro" id="IPR005151">
    <property type="entry name" value="Tail-specific_protease"/>
</dbReference>
<dbReference type="GO" id="GO:0006508">
    <property type="term" value="P:proteolysis"/>
    <property type="evidence" value="ECO:0007669"/>
    <property type="project" value="UniProtKB-KW"/>
</dbReference>
<evidence type="ECO:0000259" key="7">
    <source>
        <dbReference type="PROSITE" id="PS50106"/>
    </source>
</evidence>
<dbReference type="InterPro" id="IPR055210">
    <property type="entry name" value="CtpA/B_N"/>
</dbReference>
<dbReference type="OrthoDB" id="9812068at2"/>
<keyword evidence="3 5" id="KW-0378">Hydrolase</keyword>
<keyword evidence="9" id="KW-1185">Reference proteome</keyword>
<dbReference type="KEGG" id="tpi:TREPR_0060"/>
<dbReference type="HOGENOM" id="CLU_017295_3_0_12"/>
<dbReference type="InterPro" id="IPR001478">
    <property type="entry name" value="PDZ"/>
</dbReference>
<dbReference type="Gene3D" id="2.30.42.10">
    <property type="match status" value="1"/>
</dbReference>
<keyword evidence="4 5" id="KW-0720">Serine protease</keyword>
<feature type="transmembrane region" description="Helical" evidence="6">
    <location>
        <begin position="26"/>
        <end position="44"/>
    </location>
</feature>
<protein>
    <submittedName>
        <fullName evidence="8">Carboxyl-protease</fullName>
    </submittedName>
</protein>
<dbReference type="GO" id="GO:0004175">
    <property type="term" value="F:endopeptidase activity"/>
    <property type="evidence" value="ECO:0007669"/>
    <property type="project" value="TreeGrafter"/>
</dbReference>
<dbReference type="CDD" id="cd06782">
    <property type="entry name" value="cpPDZ_CPP-like"/>
    <property type="match status" value="1"/>
</dbReference>
<keyword evidence="2 5" id="KW-0645">Protease</keyword>
<dbReference type="Pfam" id="PF03572">
    <property type="entry name" value="Peptidase_S41"/>
    <property type="match status" value="1"/>
</dbReference>
<evidence type="ECO:0000256" key="3">
    <source>
        <dbReference type="ARBA" id="ARBA00022801"/>
    </source>
</evidence>
<evidence type="ECO:0000256" key="6">
    <source>
        <dbReference type="SAM" id="Phobius"/>
    </source>
</evidence>